<evidence type="ECO:0000313" key="4">
    <source>
        <dbReference type="Proteomes" id="UP000570361"/>
    </source>
</evidence>
<reference evidence="3 4" key="1">
    <citation type="submission" date="2020-08" db="EMBL/GenBank/DDBJ databases">
        <title>Genomic Encyclopedia of Type Strains, Phase III (KMG-III): the genomes of soil and plant-associated and newly described type strains.</title>
        <authorList>
            <person name="Whitman W."/>
        </authorList>
    </citation>
    <scope>NUCLEOTIDE SEQUENCE [LARGE SCALE GENOMIC DNA]</scope>
    <source>
        <strain evidence="3 4">CECT 5862</strain>
    </source>
</reference>
<organism evidence="3 4">
    <name type="scientific">Paenibacillus phyllosphaerae</name>
    <dbReference type="NCBI Taxonomy" id="274593"/>
    <lineage>
        <taxon>Bacteria</taxon>
        <taxon>Bacillati</taxon>
        <taxon>Bacillota</taxon>
        <taxon>Bacilli</taxon>
        <taxon>Bacillales</taxon>
        <taxon>Paenibacillaceae</taxon>
        <taxon>Paenibacillus</taxon>
    </lineage>
</organism>
<comment type="caution">
    <text evidence="3">The sequence shown here is derived from an EMBL/GenBank/DDBJ whole genome shotgun (WGS) entry which is preliminary data.</text>
</comment>
<keyword evidence="1" id="KW-0732">Signal</keyword>
<dbReference type="InterPro" id="IPR036582">
    <property type="entry name" value="Mao_N_sf"/>
</dbReference>
<dbReference type="SUPFAM" id="SSF55383">
    <property type="entry name" value="Copper amine oxidase, domain N"/>
    <property type="match status" value="1"/>
</dbReference>
<proteinExistence type="predicted"/>
<evidence type="ECO:0000313" key="3">
    <source>
        <dbReference type="EMBL" id="MBB3112668.1"/>
    </source>
</evidence>
<dbReference type="GO" id="GO:0016853">
    <property type="term" value="F:isomerase activity"/>
    <property type="evidence" value="ECO:0007669"/>
    <property type="project" value="UniProtKB-KW"/>
</dbReference>
<name>A0A7W5B1H0_9BACL</name>
<dbReference type="InterPro" id="IPR032710">
    <property type="entry name" value="NTF2-like_dom_sf"/>
</dbReference>
<dbReference type="Pfam" id="PF07833">
    <property type="entry name" value="Cu_amine_oxidN1"/>
    <property type="match status" value="1"/>
</dbReference>
<dbReference type="Proteomes" id="UP000570361">
    <property type="component" value="Unassembled WGS sequence"/>
</dbReference>
<evidence type="ECO:0000256" key="1">
    <source>
        <dbReference type="SAM" id="SignalP"/>
    </source>
</evidence>
<keyword evidence="4" id="KW-1185">Reference proteome</keyword>
<sequence>MKLNSWRSALAFLFVLMLTTPYAPAVMAALPSVAPQPIQVYVGENKLKFAVYPVAHADTVYVEFRGLFQALGYAVAYDQSDHIITAAAEGLLIRMELRTGHTFVNGRQANAPAPLVVNSRAMVPIRFVSEATGFEVNWDSRSQAVRLLEPQLTQRQSEAIGELLMQYEADSNGHRIEAMLAAFTEDSPILTTADPDAMREEADARSTVHFERVHVELSGPKEAEVTMKAVYSRAAGASGFFLKREEAMALAIRQMPDETWKIYDLAVTSVSYPDAASWPKQAVDVPEAERTAIMDVIGASAQAMNEENVDALAGAYELTEVEDAAFRYFYEAVFAQADYTFTVEQASVIAYEDGLAHVYVVQEERSYALRFRSQYVYQLRKTEDGKWLIDDDVAAIGSEELPVR</sequence>
<dbReference type="Gene3D" id="3.30.457.10">
    <property type="entry name" value="Copper amine oxidase-like, N-terminal domain"/>
    <property type="match status" value="1"/>
</dbReference>
<dbReference type="SUPFAM" id="SSF54427">
    <property type="entry name" value="NTF2-like"/>
    <property type="match status" value="1"/>
</dbReference>
<feature type="domain" description="Copper amine oxidase-like N-terminal" evidence="2">
    <location>
        <begin position="42"/>
        <end position="146"/>
    </location>
</feature>
<dbReference type="RefSeq" id="WP_183602778.1">
    <property type="nucleotide sequence ID" value="NZ_JACHXK010000013.1"/>
</dbReference>
<dbReference type="Gene3D" id="3.10.450.50">
    <property type="match status" value="1"/>
</dbReference>
<feature type="chain" id="PRO_5030877112" evidence="1">
    <location>
        <begin position="26"/>
        <end position="404"/>
    </location>
</feature>
<feature type="signal peptide" evidence="1">
    <location>
        <begin position="1"/>
        <end position="25"/>
    </location>
</feature>
<protein>
    <submittedName>
        <fullName evidence="3">Ketosteroid isomerase-like protein</fullName>
    </submittedName>
</protein>
<evidence type="ECO:0000259" key="2">
    <source>
        <dbReference type="Pfam" id="PF07833"/>
    </source>
</evidence>
<dbReference type="InterPro" id="IPR012854">
    <property type="entry name" value="Cu_amine_oxidase-like_N"/>
</dbReference>
<gene>
    <name evidence="3" type="ORF">FHS18_004769</name>
</gene>
<accession>A0A7W5B1H0</accession>
<keyword evidence="3" id="KW-0413">Isomerase</keyword>
<dbReference type="EMBL" id="JACHXK010000013">
    <property type="protein sequence ID" value="MBB3112668.1"/>
    <property type="molecule type" value="Genomic_DNA"/>
</dbReference>
<dbReference type="AlphaFoldDB" id="A0A7W5B1H0"/>